<dbReference type="OrthoDB" id="9765654at2"/>
<dbReference type="Gene3D" id="3.40.630.10">
    <property type="entry name" value="Zn peptidases"/>
    <property type="match status" value="1"/>
</dbReference>
<dbReference type="InterPro" id="IPR012353">
    <property type="entry name" value="UCP015244"/>
</dbReference>
<name>A0A0A3HYX9_9BACL</name>
<reference evidence="4 5" key="1">
    <citation type="submission" date="2014-02" db="EMBL/GenBank/DDBJ databases">
        <title>Draft genome sequence of Lysinibacillus sinduriensis JCM 15800.</title>
        <authorList>
            <person name="Zhang F."/>
            <person name="Wang G."/>
            <person name="Zhang L."/>
        </authorList>
    </citation>
    <scope>NUCLEOTIDE SEQUENCE [LARGE SCALE GENOMIC DNA]</scope>
    <source>
        <strain evidence="4 5">JCM 15800</strain>
    </source>
</reference>
<dbReference type="InterPro" id="IPR036388">
    <property type="entry name" value="WH-like_DNA-bd_sf"/>
</dbReference>
<sequence length="448" mass="52148">MSNELKEMDSLFDRLFPIMRSITGEGVRETIRILQEYIPINMEGVATGTEVFDWEIPKEWVIREAWIKDEYGHEIINISDLNLHVVNYSEPVDLWLSLDELKQHIHTIPRKPEAVPYVISYYKERWGFCMSQNHLDSLPEGNYHVYIDSEKIDGELNYAHVVLPGKSKKEVLISTYICHPSMANNELSGPIVAAFLYNRLKNWTNRELTYRFVFVPETIGSITYLYKYGKHLKEHLYSGAVLTCLGGKEHQLSYKMSRNENSPLNQLIQFLNQREDYNMPVRPFTPLYGSDERQYCSPGFNLPVGQFSKMVYGKYAGYHNSLDTKEVMSIEALLDSVNEIERLLKLQELNGFYINLKPFGEPKLGKYDLYPDINAPAERGRSTNNKLDNRQQLNQILTLLNYSDGKHNLTDLSKTLNYKIEDYEVSIEALKEHQLLDGPFYEERELLK</sequence>
<dbReference type="Gene3D" id="3.50.30.90">
    <property type="match status" value="1"/>
</dbReference>
<dbReference type="STRING" id="1384057.CD33_06265"/>
<dbReference type="AlphaFoldDB" id="A0A0A3HYX9"/>
<feature type="domain" description="DUF4910" evidence="3">
    <location>
        <begin position="11"/>
        <end position="349"/>
    </location>
</feature>
<feature type="domain" description="UCP01524 winged helix-turn-helix" evidence="2">
    <location>
        <begin position="353"/>
        <end position="437"/>
    </location>
</feature>
<dbReference type="Gene3D" id="1.10.10.10">
    <property type="entry name" value="Winged helix-like DNA-binding domain superfamily/Winged helix DNA-binding domain"/>
    <property type="match status" value="1"/>
</dbReference>
<dbReference type="InterPro" id="IPR032610">
    <property type="entry name" value="DUF2172"/>
</dbReference>
<dbReference type="RefSeq" id="WP_084591270.1">
    <property type="nucleotide sequence ID" value="NZ_AVCY01000011.1"/>
</dbReference>
<organism evidence="4 5">
    <name type="scientific">Ureibacillus sinduriensis BLB-1 = JCM 15800</name>
    <dbReference type="NCBI Taxonomy" id="1384057"/>
    <lineage>
        <taxon>Bacteria</taxon>
        <taxon>Bacillati</taxon>
        <taxon>Bacillota</taxon>
        <taxon>Bacilli</taxon>
        <taxon>Bacillales</taxon>
        <taxon>Caryophanaceae</taxon>
        <taxon>Ureibacillus</taxon>
    </lineage>
</organism>
<dbReference type="InterPro" id="IPR032589">
    <property type="entry name" value="DUF4910"/>
</dbReference>
<evidence type="ECO:0008006" key="6">
    <source>
        <dbReference type="Google" id="ProtNLM"/>
    </source>
</evidence>
<evidence type="ECO:0000259" key="1">
    <source>
        <dbReference type="Pfam" id="PF09940"/>
    </source>
</evidence>
<comment type="caution">
    <text evidence="4">The sequence shown here is derived from an EMBL/GenBank/DDBJ whole genome shotgun (WGS) entry which is preliminary data.</text>
</comment>
<keyword evidence="5" id="KW-1185">Reference proteome</keyword>
<dbReference type="Pfam" id="PF16254">
    <property type="entry name" value="DUF4910"/>
    <property type="match status" value="1"/>
</dbReference>
<evidence type="ECO:0000259" key="3">
    <source>
        <dbReference type="Pfam" id="PF16254"/>
    </source>
</evidence>
<accession>A0A0A3HYX9</accession>
<evidence type="ECO:0000259" key="2">
    <source>
        <dbReference type="Pfam" id="PF16221"/>
    </source>
</evidence>
<dbReference type="Pfam" id="PF16221">
    <property type="entry name" value="HTH_47"/>
    <property type="match status" value="1"/>
</dbReference>
<dbReference type="SUPFAM" id="SSF53187">
    <property type="entry name" value="Zn-dependent exopeptidases"/>
    <property type="match status" value="1"/>
</dbReference>
<dbReference type="Proteomes" id="UP000030408">
    <property type="component" value="Unassembled WGS sequence"/>
</dbReference>
<evidence type="ECO:0000313" key="5">
    <source>
        <dbReference type="Proteomes" id="UP000030408"/>
    </source>
</evidence>
<dbReference type="PIRSF" id="PIRSF015244">
    <property type="entry name" value="UCP015244"/>
    <property type="match status" value="1"/>
</dbReference>
<proteinExistence type="predicted"/>
<feature type="domain" description="DUF2172" evidence="1">
    <location>
        <begin position="59"/>
        <end position="150"/>
    </location>
</feature>
<protein>
    <recommendedName>
        <fullName evidence="6">Aminopeptidase</fullName>
    </recommendedName>
</protein>
<evidence type="ECO:0000313" key="4">
    <source>
        <dbReference type="EMBL" id="KGR76470.1"/>
    </source>
</evidence>
<gene>
    <name evidence="4" type="ORF">CD33_06265</name>
</gene>
<dbReference type="InterPro" id="IPR032622">
    <property type="entry name" value="UCP01524_HTH"/>
</dbReference>
<dbReference type="EMBL" id="JPVO01000045">
    <property type="protein sequence ID" value="KGR76470.1"/>
    <property type="molecule type" value="Genomic_DNA"/>
</dbReference>
<dbReference type="Pfam" id="PF09940">
    <property type="entry name" value="DUF2172"/>
    <property type="match status" value="1"/>
</dbReference>
<dbReference type="eggNOG" id="COG4310">
    <property type="taxonomic scope" value="Bacteria"/>
</dbReference>